<dbReference type="PANTHER" id="PTHR30535">
    <property type="entry name" value="VITAMIN B12-BINDING PROTEIN"/>
    <property type="match status" value="1"/>
</dbReference>
<evidence type="ECO:0000313" key="4">
    <source>
        <dbReference type="Proteomes" id="UP000777935"/>
    </source>
</evidence>
<evidence type="ECO:0000256" key="1">
    <source>
        <dbReference type="SAM" id="SignalP"/>
    </source>
</evidence>
<comment type="caution">
    <text evidence="3">The sequence shown here is derived from an EMBL/GenBank/DDBJ whole genome shotgun (WGS) entry which is preliminary data.</text>
</comment>
<name>A0ABX2IWF3_9RHOB</name>
<dbReference type="SUPFAM" id="SSF53807">
    <property type="entry name" value="Helical backbone' metal receptor"/>
    <property type="match status" value="1"/>
</dbReference>
<dbReference type="Pfam" id="PF01497">
    <property type="entry name" value="Peripla_BP_2"/>
    <property type="match status" value="1"/>
</dbReference>
<dbReference type="Gene3D" id="3.40.50.1980">
    <property type="entry name" value="Nitrogenase molybdenum iron protein domain"/>
    <property type="match status" value="2"/>
</dbReference>
<keyword evidence="4" id="KW-1185">Reference proteome</keyword>
<sequence>MSVYGLLSKILMVAALVSGAAFADAPKRVVSINLCTDQLALLLAEPRQLISVSRLSHDPISSAMVDQAIAIPSNRGTAEDIYLLKPDLVLAGTFSSPATLSMLDRLGVPVEQFAPAYSVADIAARMDQMGIALGRQVETQDQIDAFETQLESLRSQMQINPRAALYYANGYTLGEKTLAGEILAHAGFQNVAKEAGLTSGGTLPLEQLIMLQPDLVVTGTRYPATSRSEEILDHPALDAIRRANRKNLTDRDWICGTPFVLNAIQDMRDAHQEFGPSK</sequence>
<feature type="signal peptide" evidence="1">
    <location>
        <begin position="1"/>
        <end position="23"/>
    </location>
</feature>
<dbReference type="PROSITE" id="PS50983">
    <property type="entry name" value="FE_B12_PBP"/>
    <property type="match status" value="1"/>
</dbReference>
<dbReference type="RefSeq" id="WP_174139814.1">
    <property type="nucleotide sequence ID" value="NZ_JABUFE010000015.1"/>
</dbReference>
<dbReference type="EMBL" id="JABUFE010000015">
    <property type="protein sequence ID" value="NSX56660.1"/>
    <property type="molecule type" value="Genomic_DNA"/>
</dbReference>
<evidence type="ECO:0000259" key="2">
    <source>
        <dbReference type="PROSITE" id="PS50983"/>
    </source>
</evidence>
<accession>A0ABX2IWF3</accession>
<feature type="domain" description="Fe/B12 periplasmic-binding" evidence="2">
    <location>
        <begin position="28"/>
        <end position="278"/>
    </location>
</feature>
<evidence type="ECO:0000313" key="3">
    <source>
        <dbReference type="EMBL" id="NSX56660.1"/>
    </source>
</evidence>
<organism evidence="3 4">
    <name type="scientific">Parasulfitobacter algicola</name>
    <dbReference type="NCBI Taxonomy" id="2614809"/>
    <lineage>
        <taxon>Bacteria</taxon>
        <taxon>Pseudomonadati</taxon>
        <taxon>Pseudomonadota</taxon>
        <taxon>Alphaproteobacteria</taxon>
        <taxon>Rhodobacterales</taxon>
        <taxon>Roseobacteraceae</taxon>
        <taxon>Parasulfitobacter</taxon>
    </lineage>
</organism>
<reference evidence="3 4" key="1">
    <citation type="submission" date="2020-06" db="EMBL/GenBank/DDBJ databases">
        <title>Sulfitobacter algicola sp. nov., isolated from green algae.</title>
        <authorList>
            <person name="Wang C."/>
        </authorList>
    </citation>
    <scope>NUCLEOTIDE SEQUENCE [LARGE SCALE GENOMIC DNA]</scope>
    <source>
        <strain evidence="3 4">1151</strain>
    </source>
</reference>
<dbReference type="InterPro" id="IPR050902">
    <property type="entry name" value="ABC_Transporter_SBP"/>
</dbReference>
<gene>
    <name evidence="3" type="ORF">HRQ87_17880</name>
</gene>
<protein>
    <submittedName>
        <fullName evidence="3">ABC transporter substrate-binding protein</fullName>
    </submittedName>
</protein>
<proteinExistence type="predicted"/>
<dbReference type="InterPro" id="IPR002491">
    <property type="entry name" value="ABC_transptr_periplasmic_BD"/>
</dbReference>
<dbReference type="Proteomes" id="UP000777935">
    <property type="component" value="Unassembled WGS sequence"/>
</dbReference>
<keyword evidence="1" id="KW-0732">Signal</keyword>
<feature type="chain" id="PRO_5045225146" evidence="1">
    <location>
        <begin position="24"/>
        <end position="278"/>
    </location>
</feature>
<dbReference type="PANTHER" id="PTHR30535:SF34">
    <property type="entry name" value="MOLYBDATE-BINDING PROTEIN MOLA"/>
    <property type="match status" value="1"/>
</dbReference>